<dbReference type="InterPro" id="IPR017938">
    <property type="entry name" value="Riboflavin_synthase-like_b-brl"/>
</dbReference>
<evidence type="ECO:0000313" key="4">
    <source>
        <dbReference type="Proteomes" id="UP001151081"/>
    </source>
</evidence>
<dbReference type="SUPFAM" id="SSF52343">
    <property type="entry name" value="Ferredoxin reductase-like, C-terminal NADP-linked domain"/>
    <property type="match status" value="1"/>
</dbReference>
<name>A0A9X3WWE6_9BACT</name>
<dbReference type="GO" id="GO:0051537">
    <property type="term" value="F:2 iron, 2 sulfur cluster binding"/>
    <property type="evidence" value="ECO:0007669"/>
    <property type="project" value="InterPro"/>
</dbReference>
<dbReference type="InterPro" id="IPR012675">
    <property type="entry name" value="Beta-grasp_dom_sf"/>
</dbReference>
<feature type="domain" description="FAD-binding FR-type" evidence="2">
    <location>
        <begin position="3"/>
        <end position="105"/>
    </location>
</feature>
<organism evidence="3 4">
    <name type="scientific">Polyangium jinanense</name>
    <dbReference type="NCBI Taxonomy" id="2829994"/>
    <lineage>
        <taxon>Bacteria</taxon>
        <taxon>Pseudomonadati</taxon>
        <taxon>Myxococcota</taxon>
        <taxon>Polyangia</taxon>
        <taxon>Polyangiales</taxon>
        <taxon>Polyangiaceae</taxon>
        <taxon>Polyangium</taxon>
    </lineage>
</organism>
<dbReference type="Pfam" id="PF00111">
    <property type="entry name" value="Fer2"/>
    <property type="match status" value="1"/>
</dbReference>
<protein>
    <submittedName>
        <fullName evidence="3">Ferredoxin--NADP reductase</fullName>
    </submittedName>
</protein>
<dbReference type="PROSITE" id="PS00197">
    <property type="entry name" value="2FE2S_FER_1"/>
    <property type="match status" value="1"/>
</dbReference>
<dbReference type="InterPro" id="IPR017927">
    <property type="entry name" value="FAD-bd_FR_type"/>
</dbReference>
<dbReference type="AlphaFoldDB" id="A0A9X3WWE6"/>
<dbReference type="Gene3D" id="2.40.30.10">
    <property type="entry name" value="Translation factors"/>
    <property type="match status" value="1"/>
</dbReference>
<sequence>MKLERFHLTVESVRRPTPSSVELVFAPPPAPVPYRAGQYLTFHVPVDGRIHPRAYSLVGSPGRADPLSIIVKRVRDGVVSNHLYAHAAPGSTWAVSGPQGRFCVEPRAGGRHVVLVAGGSGITPIHAMTRELLHGEPDTTVSLLYCNVAPEEIILRAELERLIEQSGGRLDVVHVLEQGAADMSGLPGRLDAARAATLLGELAQEKPAEFYVCGPEGLMAVVGEALRALSVPPERIFQEYFTRPDAAGDTQAQLVTLRLDGKEHSVPVPAGATILEAATAAGVSIETSCRVGDCGTCKLRCLSGEVEQSCVEGLSPDEEQSGYVLACVARPRTSGVVLAGP</sequence>
<evidence type="ECO:0000259" key="2">
    <source>
        <dbReference type="PROSITE" id="PS51384"/>
    </source>
</evidence>
<feature type="domain" description="2Fe-2S ferredoxin-type" evidence="1">
    <location>
        <begin position="253"/>
        <end position="341"/>
    </location>
</feature>
<dbReference type="PANTHER" id="PTHR47354">
    <property type="entry name" value="NADH OXIDOREDUCTASE HCR"/>
    <property type="match status" value="1"/>
</dbReference>
<evidence type="ECO:0000259" key="1">
    <source>
        <dbReference type="PROSITE" id="PS51085"/>
    </source>
</evidence>
<dbReference type="GO" id="GO:0016491">
    <property type="term" value="F:oxidoreductase activity"/>
    <property type="evidence" value="ECO:0007669"/>
    <property type="project" value="InterPro"/>
</dbReference>
<dbReference type="InterPro" id="IPR036010">
    <property type="entry name" value="2Fe-2S_ferredoxin-like_sf"/>
</dbReference>
<accession>A0A9X3WWE6</accession>
<dbReference type="CDD" id="cd00207">
    <property type="entry name" value="fer2"/>
    <property type="match status" value="1"/>
</dbReference>
<dbReference type="PROSITE" id="PS51085">
    <property type="entry name" value="2FE2S_FER_2"/>
    <property type="match status" value="1"/>
</dbReference>
<dbReference type="EMBL" id="JAGTJJ010000001">
    <property type="protein sequence ID" value="MDC3979437.1"/>
    <property type="molecule type" value="Genomic_DNA"/>
</dbReference>
<dbReference type="Proteomes" id="UP001151081">
    <property type="component" value="Unassembled WGS sequence"/>
</dbReference>
<dbReference type="CDD" id="cd06214">
    <property type="entry name" value="PA_degradation_oxidoreductase_like"/>
    <property type="match status" value="1"/>
</dbReference>
<dbReference type="RefSeq" id="WP_272418145.1">
    <property type="nucleotide sequence ID" value="NZ_JAGTJJ010000001.1"/>
</dbReference>
<dbReference type="InterPro" id="IPR050415">
    <property type="entry name" value="MRET"/>
</dbReference>
<evidence type="ECO:0000313" key="3">
    <source>
        <dbReference type="EMBL" id="MDC3979437.1"/>
    </source>
</evidence>
<dbReference type="SUPFAM" id="SSF63380">
    <property type="entry name" value="Riboflavin synthase domain-like"/>
    <property type="match status" value="1"/>
</dbReference>
<dbReference type="InterPro" id="IPR001041">
    <property type="entry name" value="2Fe-2S_ferredoxin-type"/>
</dbReference>
<reference evidence="3 4" key="1">
    <citation type="submission" date="2021-04" db="EMBL/GenBank/DDBJ databases">
        <title>Genome analysis of Polyangium sp.</title>
        <authorList>
            <person name="Li Y."/>
            <person name="Wang J."/>
        </authorList>
    </citation>
    <scope>NUCLEOTIDE SEQUENCE [LARGE SCALE GENOMIC DNA]</scope>
    <source>
        <strain evidence="3 4">SDU14</strain>
    </source>
</reference>
<dbReference type="Gene3D" id="3.10.20.30">
    <property type="match status" value="1"/>
</dbReference>
<dbReference type="InterPro" id="IPR039261">
    <property type="entry name" value="FNR_nucleotide-bd"/>
</dbReference>
<dbReference type="InterPro" id="IPR008333">
    <property type="entry name" value="Cbr1-like_FAD-bd_dom"/>
</dbReference>
<dbReference type="InterPro" id="IPR001433">
    <property type="entry name" value="OxRdtase_FAD/NAD-bd"/>
</dbReference>
<dbReference type="InterPro" id="IPR006058">
    <property type="entry name" value="2Fe2S_fd_BS"/>
</dbReference>
<gene>
    <name evidence="3" type="ORF">KEG57_02930</name>
</gene>
<dbReference type="PRINTS" id="PR00406">
    <property type="entry name" value="CYTB5RDTASE"/>
</dbReference>
<comment type="caution">
    <text evidence="3">The sequence shown here is derived from an EMBL/GenBank/DDBJ whole genome shotgun (WGS) entry which is preliminary data.</text>
</comment>
<dbReference type="PRINTS" id="PR00371">
    <property type="entry name" value="FPNCR"/>
</dbReference>
<dbReference type="Pfam" id="PF00175">
    <property type="entry name" value="NAD_binding_1"/>
    <property type="match status" value="1"/>
</dbReference>
<dbReference type="Pfam" id="PF00970">
    <property type="entry name" value="FAD_binding_6"/>
    <property type="match status" value="1"/>
</dbReference>
<dbReference type="PROSITE" id="PS51384">
    <property type="entry name" value="FAD_FR"/>
    <property type="match status" value="1"/>
</dbReference>
<dbReference type="InterPro" id="IPR001709">
    <property type="entry name" value="Flavoprot_Pyr_Nucl_cyt_Rdtase"/>
</dbReference>
<proteinExistence type="predicted"/>
<dbReference type="PANTHER" id="PTHR47354:SF5">
    <property type="entry name" value="PROTEIN RFBI"/>
    <property type="match status" value="1"/>
</dbReference>
<dbReference type="SUPFAM" id="SSF54292">
    <property type="entry name" value="2Fe-2S ferredoxin-like"/>
    <property type="match status" value="1"/>
</dbReference>
<keyword evidence="4" id="KW-1185">Reference proteome</keyword>
<dbReference type="Gene3D" id="3.40.50.80">
    <property type="entry name" value="Nucleotide-binding domain of ferredoxin-NADP reductase (FNR) module"/>
    <property type="match status" value="1"/>
</dbReference>